<dbReference type="InterPro" id="IPR003870">
    <property type="entry name" value="DUF222"/>
</dbReference>
<dbReference type="RefSeq" id="WP_349428068.1">
    <property type="nucleotide sequence ID" value="NZ_CP151632.1"/>
</dbReference>
<keyword evidence="3" id="KW-0540">Nuclease</keyword>
<dbReference type="GO" id="GO:0003676">
    <property type="term" value="F:nucleic acid binding"/>
    <property type="evidence" value="ECO:0007669"/>
    <property type="project" value="InterPro"/>
</dbReference>
<sequence>MTHPPLSAPRIVAARWEDDVDDFIPPVPDAVDLVLETATMLSVFAAERLRRIEALRREELALIVGLGSGAIDVAERSIRLELSAAMRITEYAAGRLLLQADALVNRYSGALDALGQARITEKHAEILVDLLDQVMPELRADIVDRAVALAEAEPVGTFRRRLRDLIARVETKTLEERYASAVAGRCIAVEAGTDGMGLLLLHAPLVELQAIDGRVTAMAKVIKTTEGETRTLDQIRADVVSDLLIDGTTTHLPGAASGIRASVVVTVPALSLLDDNAGAAGDAPVVEGVGPIPLSRARELCGGDAKWMRVLTHPETGMVLSVGRAQYSPPPALRKLVKWRADRCMGPGCGMPASRCEVDHQMAWSRDDGETSLDNLAPLCKGHHTVKHHGGWDVQQIDGSGGAVEWTSPTGRRYVVAPERRVPTFTVAGGGRELAGHPASAHGAPF</sequence>
<dbReference type="SMART" id="SM00507">
    <property type="entry name" value="HNHc"/>
    <property type="match status" value="1"/>
</dbReference>
<gene>
    <name evidence="3" type="ORF">MRBLWS13_001150</name>
</gene>
<protein>
    <submittedName>
        <fullName evidence="3">HNH endonuclease</fullName>
    </submittedName>
</protein>
<comment type="similarity">
    <text evidence="1">Belongs to the Rv1128c/1148c/1588c/1702c/1945/3466 family.</text>
</comment>
<dbReference type="GO" id="GO:0004519">
    <property type="term" value="F:endonuclease activity"/>
    <property type="evidence" value="ECO:0007669"/>
    <property type="project" value="UniProtKB-KW"/>
</dbReference>
<dbReference type="Pfam" id="PF02720">
    <property type="entry name" value="DUF222"/>
    <property type="match status" value="1"/>
</dbReference>
<dbReference type="InterPro" id="IPR003615">
    <property type="entry name" value="HNH_nuc"/>
</dbReference>
<reference evidence="3" key="1">
    <citation type="submission" date="2024-04" db="EMBL/GenBank/DDBJ databases">
        <authorList>
            <person name="Roder T."/>
            <person name="Oberhansli S."/>
            <person name="Kreuzer M."/>
        </authorList>
    </citation>
    <scope>NUCLEOTIDE SEQUENCE</scope>
    <source>
        <strain evidence="3">LWS13-1.2</strain>
    </source>
</reference>
<dbReference type="AlphaFoldDB" id="A0AAU6S9J9"/>
<organism evidence="3">
    <name type="scientific">Microbacterium sp. LWS13-1.2</name>
    <dbReference type="NCBI Taxonomy" id="3135264"/>
    <lineage>
        <taxon>Bacteria</taxon>
        <taxon>Bacillati</taxon>
        <taxon>Actinomycetota</taxon>
        <taxon>Actinomycetes</taxon>
        <taxon>Micrococcales</taxon>
        <taxon>Microbacteriaceae</taxon>
        <taxon>Microbacterium</taxon>
    </lineage>
</organism>
<evidence type="ECO:0000259" key="2">
    <source>
        <dbReference type="SMART" id="SM00507"/>
    </source>
</evidence>
<proteinExistence type="inferred from homology"/>
<keyword evidence="3" id="KW-0378">Hydrolase</keyword>
<evidence type="ECO:0000256" key="1">
    <source>
        <dbReference type="ARBA" id="ARBA00023450"/>
    </source>
</evidence>
<dbReference type="CDD" id="cd00085">
    <property type="entry name" value="HNHc"/>
    <property type="match status" value="1"/>
</dbReference>
<feature type="domain" description="HNH nuclease" evidence="2">
    <location>
        <begin position="332"/>
        <end position="385"/>
    </location>
</feature>
<dbReference type="Pfam" id="PF01844">
    <property type="entry name" value="HNH"/>
    <property type="match status" value="1"/>
</dbReference>
<evidence type="ECO:0000313" key="3">
    <source>
        <dbReference type="EMBL" id="WZO33523.1"/>
    </source>
</evidence>
<keyword evidence="3" id="KW-0255">Endonuclease</keyword>
<dbReference type="GO" id="GO:0008270">
    <property type="term" value="F:zinc ion binding"/>
    <property type="evidence" value="ECO:0007669"/>
    <property type="project" value="InterPro"/>
</dbReference>
<accession>A0AAU6S9J9</accession>
<dbReference type="Gene3D" id="1.10.30.50">
    <property type="match status" value="1"/>
</dbReference>
<dbReference type="EMBL" id="CP151632">
    <property type="protein sequence ID" value="WZO33523.1"/>
    <property type="molecule type" value="Genomic_DNA"/>
</dbReference>
<dbReference type="InterPro" id="IPR002711">
    <property type="entry name" value="HNH"/>
</dbReference>
<name>A0AAU6S9J9_9MICO</name>